<name>Q5Z5F1_ORYSJ</name>
<feature type="region of interest" description="Disordered" evidence="1">
    <location>
        <begin position="78"/>
        <end position="114"/>
    </location>
</feature>
<dbReference type="EMBL" id="AP005723">
    <property type="protein sequence ID" value="BAD54618.1"/>
    <property type="molecule type" value="Genomic_DNA"/>
</dbReference>
<sequence length="321" mass="33441">MKGSGWVGLEEVAPRCKRAVAQRAAWALSVEAMRLQIWGFGVAVVAGFRENGGGGRWALVVIYLADSASQVTPFIAARTSVPPRGDSPADSMTAHGEKDQQRRPPLPASATTPIGVKPCRAAANTDALVHSQAVGTGLTDKAIPDAGGGGIGGGALPAYSGRRRSVLSPVAGRERIERGEEEEDEGSPTCGAHAREMTLQDFTDHADDELMTVPAALPLPKQDAGCRAAAWKGGGQRRCRGGGRSCLAERVEVVGRVMGSGEVSATAATAATAEDSGGLSIDGQSLAGRRRIWWRWSRRQRRPSLGVWAEDILSGGGGCGP</sequence>
<organism evidence="2 3">
    <name type="scientific">Oryza sativa subsp. japonica</name>
    <name type="common">Rice</name>
    <dbReference type="NCBI Taxonomy" id="39947"/>
    <lineage>
        <taxon>Eukaryota</taxon>
        <taxon>Viridiplantae</taxon>
        <taxon>Streptophyta</taxon>
        <taxon>Embryophyta</taxon>
        <taxon>Tracheophyta</taxon>
        <taxon>Spermatophyta</taxon>
        <taxon>Magnoliopsida</taxon>
        <taxon>Liliopsida</taxon>
        <taxon>Poales</taxon>
        <taxon>Poaceae</taxon>
        <taxon>BOP clade</taxon>
        <taxon>Oryzoideae</taxon>
        <taxon>Oryzeae</taxon>
        <taxon>Oryzinae</taxon>
        <taxon>Oryza</taxon>
        <taxon>Oryza sativa</taxon>
    </lineage>
</organism>
<dbReference type="AlphaFoldDB" id="Q5Z5F1"/>
<proteinExistence type="predicted"/>
<evidence type="ECO:0000313" key="2">
    <source>
        <dbReference type="EMBL" id="BAD54618.1"/>
    </source>
</evidence>
<dbReference type="Proteomes" id="UP000000763">
    <property type="component" value="Chromosome 6"/>
</dbReference>
<evidence type="ECO:0000256" key="1">
    <source>
        <dbReference type="SAM" id="MobiDB-lite"/>
    </source>
</evidence>
<reference evidence="3" key="2">
    <citation type="journal article" date="2008" name="Nucleic Acids Res.">
        <title>The rice annotation project database (RAP-DB): 2008 update.</title>
        <authorList>
            <consortium name="The rice annotation project (RAP)"/>
        </authorList>
    </citation>
    <scope>GENOME REANNOTATION</scope>
    <source>
        <strain evidence="3">cv. Nipponbare</strain>
    </source>
</reference>
<reference evidence="3" key="1">
    <citation type="journal article" date="2005" name="Nature">
        <title>The map-based sequence of the rice genome.</title>
        <authorList>
            <consortium name="International rice genome sequencing project (IRGSP)"/>
            <person name="Matsumoto T."/>
            <person name="Wu J."/>
            <person name="Kanamori H."/>
            <person name="Katayose Y."/>
            <person name="Fujisawa M."/>
            <person name="Namiki N."/>
            <person name="Mizuno H."/>
            <person name="Yamamoto K."/>
            <person name="Antonio B.A."/>
            <person name="Baba T."/>
            <person name="Sakata K."/>
            <person name="Nagamura Y."/>
            <person name="Aoki H."/>
            <person name="Arikawa K."/>
            <person name="Arita K."/>
            <person name="Bito T."/>
            <person name="Chiden Y."/>
            <person name="Fujitsuka N."/>
            <person name="Fukunaka R."/>
            <person name="Hamada M."/>
            <person name="Harada C."/>
            <person name="Hayashi A."/>
            <person name="Hijishita S."/>
            <person name="Honda M."/>
            <person name="Hosokawa S."/>
            <person name="Ichikawa Y."/>
            <person name="Idonuma A."/>
            <person name="Iijima M."/>
            <person name="Ikeda M."/>
            <person name="Ikeno M."/>
            <person name="Ito K."/>
            <person name="Ito S."/>
            <person name="Ito T."/>
            <person name="Ito Y."/>
            <person name="Ito Y."/>
            <person name="Iwabuchi A."/>
            <person name="Kamiya K."/>
            <person name="Karasawa W."/>
            <person name="Kurita K."/>
            <person name="Katagiri S."/>
            <person name="Kikuta A."/>
            <person name="Kobayashi H."/>
            <person name="Kobayashi N."/>
            <person name="Machita K."/>
            <person name="Maehara T."/>
            <person name="Masukawa M."/>
            <person name="Mizubayashi T."/>
            <person name="Mukai Y."/>
            <person name="Nagasaki H."/>
            <person name="Nagata Y."/>
            <person name="Naito S."/>
            <person name="Nakashima M."/>
            <person name="Nakama Y."/>
            <person name="Nakamichi Y."/>
            <person name="Nakamura M."/>
            <person name="Meguro A."/>
            <person name="Negishi M."/>
            <person name="Ohta I."/>
            <person name="Ohta T."/>
            <person name="Okamoto M."/>
            <person name="Ono N."/>
            <person name="Saji S."/>
            <person name="Sakaguchi M."/>
            <person name="Sakai K."/>
            <person name="Shibata M."/>
            <person name="Shimokawa T."/>
            <person name="Song J."/>
            <person name="Takazaki Y."/>
            <person name="Terasawa K."/>
            <person name="Tsugane M."/>
            <person name="Tsuji K."/>
            <person name="Ueda S."/>
            <person name="Waki K."/>
            <person name="Yamagata H."/>
            <person name="Yamamoto M."/>
            <person name="Yamamoto S."/>
            <person name="Yamane H."/>
            <person name="Yoshiki S."/>
            <person name="Yoshihara R."/>
            <person name="Yukawa K."/>
            <person name="Zhong H."/>
            <person name="Yano M."/>
            <person name="Yuan Q."/>
            <person name="Ouyang S."/>
            <person name="Liu J."/>
            <person name="Jones K.M."/>
            <person name="Gansberger K."/>
            <person name="Moffat K."/>
            <person name="Hill J."/>
            <person name="Bera J."/>
            <person name="Fadrosh D."/>
            <person name="Jin S."/>
            <person name="Johri S."/>
            <person name="Kim M."/>
            <person name="Overton L."/>
            <person name="Reardon M."/>
            <person name="Tsitrin T."/>
            <person name="Vuong H."/>
            <person name="Weaver B."/>
            <person name="Ciecko A."/>
            <person name="Tallon L."/>
            <person name="Jackson J."/>
            <person name="Pai G."/>
            <person name="Aken S.V."/>
            <person name="Utterback T."/>
            <person name="Reidmuller S."/>
            <person name="Feldblyum T."/>
            <person name="Hsiao J."/>
            <person name="Zismann V."/>
            <person name="Iobst S."/>
            <person name="de Vazeille A.R."/>
            <person name="Buell C.R."/>
            <person name="Ying K."/>
            <person name="Li Y."/>
            <person name="Lu T."/>
            <person name="Huang Y."/>
            <person name="Zhao Q."/>
            <person name="Feng Q."/>
            <person name="Zhang L."/>
            <person name="Zhu J."/>
            <person name="Weng Q."/>
            <person name="Mu J."/>
            <person name="Lu Y."/>
            <person name="Fan D."/>
            <person name="Liu Y."/>
            <person name="Guan J."/>
            <person name="Zhang Y."/>
            <person name="Yu S."/>
            <person name="Liu X."/>
            <person name="Zhang Y."/>
            <person name="Hong G."/>
            <person name="Han B."/>
            <person name="Choisne N."/>
            <person name="Demange N."/>
            <person name="Orjeda G."/>
            <person name="Samain S."/>
            <person name="Cattolico L."/>
            <person name="Pelletier E."/>
            <person name="Couloux A."/>
            <person name="Segurens B."/>
            <person name="Wincker P."/>
            <person name="D'Hont A."/>
            <person name="Scarpelli C."/>
            <person name="Weissenbach J."/>
            <person name="Salanoubat M."/>
            <person name="Quetier F."/>
            <person name="Yu Y."/>
            <person name="Kim H.R."/>
            <person name="Rambo T."/>
            <person name="Currie J."/>
            <person name="Collura K."/>
            <person name="Luo M."/>
            <person name="Yang T."/>
            <person name="Ammiraju J.S.S."/>
            <person name="Engler F."/>
            <person name="Soderlund C."/>
            <person name="Wing R.A."/>
            <person name="Palmer L.E."/>
            <person name="de la Bastide M."/>
            <person name="Spiegel L."/>
            <person name="Nascimento L."/>
            <person name="Zutavern T."/>
            <person name="O'Shaughnessy A."/>
            <person name="Dike S."/>
            <person name="Dedhia N."/>
            <person name="Preston R."/>
            <person name="Balija V."/>
            <person name="McCombie W.R."/>
            <person name="Chow T."/>
            <person name="Chen H."/>
            <person name="Chung M."/>
            <person name="Chen C."/>
            <person name="Shaw J."/>
            <person name="Wu H."/>
            <person name="Hsiao K."/>
            <person name="Chao Y."/>
            <person name="Chu M."/>
            <person name="Cheng C."/>
            <person name="Hour A."/>
            <person name="Lee P."/>
            <person name="Lin S."/>
            <person name="Lin Y."/>
            <person name="Liou J."/>
            <person name="Liu S."/>
            <person name="Hsing Y."/>
            <person name="Raghuvanshi S."/>
            <person name="Mohanty A."/>
            <person name="Bharti A.K."/>
            <person name="Gaur A."/>
            <person name="Gupta V."/>
            <person name="Kumar D."/>
            <person name="Ravi V."/>
            <person name="Vij S."/>
            <person name="Kapur A."/>
            <person name="Khurana P."/>
            <person name="Khurana P."/>
            <person name="Khurana J.P."/>
            <person name="Tyagi A.K."/>
            <person name="Gaikwad K."/>
            <person name="Singh A."/>
            <person name="Dalal V."/>
            <person name="Srivastava S."/>
            <person name="Dixit A."/>
            <person name="Pal A.K."/>
            <person name="Ghazi I.A."/>
            <person name="Yadav M."/>
            <person name="Pandit A."/>
            <person name="Bhargava A."/>
            <person name="Sureshbabu K."/>
            <person name="Batra K."/>
            <person name="Sharma T.R."/>
            <person name="Mohapatra T."/>
            <person name="Singh N.K."/>
            <person name="Messing J."/>
            <person name="Nelson A.B."/>
            <person name="Fuks G."/>
            <person name="Kavchok S."/>
            <person name="Keizer G."/>
            <person name="Linton E."/>
            <person name="Llaca V."/>
            <person name="Song R."/>
            <person name="Tanyolac B."/>
            <person name="Young S."/>
            <person name="Ho-Il K."/>
            <person name="Hahn J.H."/>
            <person name="Sangsakoo G."/>
            <person name="Vanavichit A."/>
            <person name="de Mattos Luiz.A.T."/>
            <person name="Zimmer P.D."/>
            <person name="Malone G."/>
            <person name="Dellagostin O."/>
            <person name="de Oliveira A.C."/>
            <person name="Bevan M."/>
            <person name="Bancroft I."/>
            <person name="Minx P."/>
            <person name="Cordum H."/>
            <person name="Wilson R."/>
            <person name="Cheng Z."/>
            <person name="Jin W."/>
            <person name="Jiang J."/>
            <person name="Leong S.A."/>
            <person name="Iwama H."/>
            <person name="Gojobori T."/>
            <person name="Itoh T."/>
            <person name="Niimura Y."/>
            <person name="Fujii Y."/>
            <person name="Habara T."/>
            <person name="Sakai H."/>
            <person name="Sato Y."/>
            <person name="Wilson G."/>
            <person name="Kumar K."/>
            <person name="McCouch S."/>
            <person name="Juretic N."/>
            <person name="Hoen D."/>
            <person name="Wright S."/>
            <person name="Bruskiewich R."/>
            <person name="Bureau T."/>
            <person name="Miyao A."/>
            <person name="Hirochika H."/>
            <person name="Nishikawa T."/>
            <person name="Kadowaki K."/>
            <person name="Sugiura M."/>
            <person name="Burr B."/>
            <person name="Sasaki T."/>
        </authorList>
    </citation>
    <scope>NUCLEOTIDE SEQUENCE [LARGE SCALE GENOMIC DNA]</scope>
    <source>
        <strain evidence="3">cv. Nipponbare</strain>
    </source>
</reference>
<protein>
    <submittedName>
        <fullName evidence="2">Uncharacterized protein</fullName>
    </submittedName>
</protein>
<gene>
    <name evidence="2" type="primary">OSJNBa0001B21.24</name>
</gene>
<evidence type="ECO:0000313" key="3">
    <source>
        <dbReference type="Proteomes" id="UP000000763"/>
    </source>
</evidence>
<accession>Q5Z5F1</accession>